<dbReference type="PRINTS" id="PR00702">
    <property type="entry name" value="ACRIFLAVINRP"/>
</dbReference>
<dbReference type="GO" id="GO:0022857">
    <property type="term" value="F:transmembrane transporter activity"/>
    <property type="evidence" value="ECO:0007669"/>
    <property type="project" value="InterPro"/>
</dbReference>
<dbReference type="AlphaFoldDB" id="A0A9Q4GIG4"/>
<comment type="subcellular location">
    <subcellularLocation>
        <location evidence="1">Cell membrane</location>
        <topology evidence="1">Multi-pass membrane protein</topology>
    </subcellularLocation>
</comment>
<feature type="transmembrane region" description="Helical" evidence="6">
    <location>
        <begin position="317"/>
        <end position="340"/>
    </location>
</feature>
<dbReference type="InterPro" id="IPR004869">
    <property type="entry name" value="MMPL_dom"/>
</dbReference>
<evidence type="ECO:0000256" key="6">
    <source>
        <dbReference type="SAM" id="Phobius"/>
    </source>
</evidence>
<comment type="caution">
    <text evidence="8">The sequence shown here is derived from an EMBL/GenBank/DDBJ whole genome shotgun (WGS) entry which is preliminary data.</text>
</comment>
<feature type="transmembrane region" description="Helical" evidence="6">
    <location>
        <begin position="220"/>
        <end position="239"/>
    </location>
</feature>
<feature type="transmembrane region" description="Helical" evidence="6">
    <location>
        <begin position="760"/>
        <end position="787"/>
    </location>
</feature>
<feature type="transmembrane region" description="Helical" evidence="6">
    <location>
        <begin position="729"/>
        <end position="754"/>
    </location>
</feature>
<evidence type="ECO:0000259" key="7">
    <source>
        <dbReference type="PROSITE" id="PS50156"/>
    </source>
</evidence>
<dbReference type="Gene3D" id="1.20.1640.10">
    <property type="entry name" value="Multidrug efflux transporter AcrB transmembrane domain"/>
    <property type="match status" value="2"/>
</dbReference>
<feature type="domain" description="SSD" evidence="7">
    <location>
        <begin position="626"/>
        <end position="786"/>
    </location>
</feature>
<keyword evidence="2" id="KW-1003">Cell membrane</keyword>
<dbReference type="SUPFAM" id="SSF82866">
    <property type="entry name" value="Multidrug efflux transporter AcrB transmembrane domain"/>
    <property type="match status" value="2"/>
</dbReference>
<dbReference type="PROSITE" id="PS50156">
    <property type="entry name" value="SSD"/>
    <property type="match status" value="2"/>
</dbReference>
<evidence type="ECO:0000256" key="4">
    <source>
        <dbReference type="ARBA" id="ARBA00022989"/>
    </source>
</evidence>
<feature type="transmembrane region" description="Helical" evidence="6">
    <location>
        <begin position="346"/>
        <end position="366"/>
    </location>
</feature>
<evidence type="ECO:0000256" key="5">
    <source>
        <dbReference type="ARBA" id="ARBA00023136"/>
    </source>
</evidence>
<dbReference type="GO" id="GO:0005886">
    <property type="term" value="C:plasma membrane"/>
    <property type="evidence" value="ECO:0007669"/>
    <property type="project" value="UniProtKB-SubCell"/>
</dbReference>
<gene>
    <name evidence="8" type="ORF">EGH25_10835</name>
</gene>
<feature type="transmembrane region" description="Helical" evidence="6">
    <location>
        <begin position="21"/>
        <end position="39"/>
    </location>
</feature>
<keyword evidence="9" id="KW-1185">Reference proteome</keyword>
<feature type="transmembrane region" description="Helical" evidence="6">
    <location>
        <begin position="636"/>
        <end position="654"/>
    </location>
</feature>
<organism evidence="8 9">
    <name type="scientific">Halorutilus salinus</name>
    <dbReference type="NCBI Taxonomy" id="2487751"/>
    <lineage>
        <taxon>Archaea</taxon>
        <taxon>Methanobacteriati</taxon>
        <taxon>Methanobacteriota</taxon>
        <taxon>Stenosarchaea group</taxon>
        <taxon>Halobacteria</taxon>
        <taxon>Halorutilales</taxon>
        <taxon>Halorutilaceae</taxon>
        <taxon>Halorutilus</taxon>
    </lineage>
</organism>
<sequence>MNYQRLIDWVDDRITESPGKVILAFLLVTAVFFTGLGSVESESGQQQFIEDLSSFEAFEDIQRNFNESFSETDLSTTILVDSQNALSKQGLLRTLRGQKRLEEYDPLIVISSDSPAETVARELDPDASTVSEMILAVESATEGEIDSAVRSVDAVGGGLGDVSDDFNPEAASATAAEMSITHEGSEEPNNREEKINRVLSTVDGKFRVLGDAPDTNTTSLLIVMPAALFFITLFLIVAYRDLIDLLIGLLAIVITLIWTFGFLGLAGIPFSVLIVAVPPLLIAVGIDFGIHSVNRYREETVKGKGIVESMRITTDQLLVAFFIVTGTSTIGFLSNLVSAFPPVRDFGLAAAVGISFTFLIFGIFLPSMKVYADRSRESLPIPQMGNTPLGSDESPLGKALSVGVVAADKAPVALLVVIVASTGAVGVYATGVDTGFGPDDFLPSAETPDYLQSLPESIRPPAEYDYVKNDNFRDRKFDQTDQVLMYVQGPMERNGALDQIDRVGKTPPPTFERDGGRVDDSSVIGIIEAVAETDPRFAELVERNDANGDGVPENNLDEVYDALYDTPSSGISNFVSEDRDSARIVYSVDTDASDTAVTEDAYALADRYRYDAQPTGFAVIFQEATDVIFTTVVESLVLTLIGAAIFLVAVYWVLKGKPALGIVNTFPIITTVVLIVATMRYFDISFNVINGSIVAITIGLGIDYSVHVVHRFADEFEEKDLIPALRRTVVGTGGALTGSMLTTVFGVGVIGLAVNPALAVFGILTASSVFYAYLTSLFLLPTVVVAWERLVGFR</sequence>
<evidence type="ECO:0000256" key="2">
    <source>
        <dbReference type="ARBA" id="ARBA00022475"/>
    </source>
</evidence>
<evidence type="ECO:0000313" key="8">
    <source>
        <dbReference type="EMBL" id="MCX2819845.1"/>
    </source>
</evidence>
<evidence type="ECO:0000313" key="9">
    <source>
        <dbReference type="Proteomes" id="UP001149411"/>
    </source>
</evidence>
<dbReference type="RefSeq" id="WP_266088489.1">
    <property type="nucleotide sequence ID" value="NZ_RKLV01000013.1"/>
</dbReference>
<dbReference type="Pfam" id="PF03176">
    <property type="entry name" value="MMPL"/>
    <property type="match status" value="2"/>
</dbReference>
<feature type="transmembrane region" description="Helical" evidence="6">
    <location>
        <begin position="688"/>
        <end position="709"/>
    </location>
</feature>
<reference evidence="8" key="1">
    <citation type="submission" date="2022-09" db="EMBL/GenBank/DDBJ databases">
        <title>Haloadaptaus new haloarchaeum isolated from saline soil.</title>
        <authorList>
            <person name="Duran-Viseras A."/>
            <person name="Sanchez-Porro C."/>
            <person name="Ventosa A."/>
        </authorList>
    </citation>
    <scope>NUCLEOTIDE SEQUENCE</scope>
    <source>
        <strain evidence="8">F3-133</strain>
    </source>
</reference>
<dbReference type="PANTHER" id="PTHR33406">
    <property type="entry name" value="MEMBRANE PROTEIN MJ1562-RELATED"/>
    <property type="match status" value="1"/>
</dbReference>
<dbReference type="PANTHER" id="PTHR33406:SF13">
    <property type="entry name" value="MEMBRANE PROTEIN YDFJ"/>
    <property type="match status" value="1"/>
</dbReference>
<dbReference type="Proteomes" id="UP001149411">
    <property type="component" value="Unassembled WGS sequence"/>
</dbReference>
<dbReference type="InterPro" id="IPR000731">
    <property type="entry name" value="SSD"/>
</dbReference>
<name>A0A9Q4GIG4_9EURY</name>
<keyword evidence="3 6" id="KW-0812">Transmembrane</keyword>
<feature type="transmembrane region" description="Helical" evidence="6">
    <location>
        <begin position="272"/>
        <end position="296"/>
    </location>
</feature>
<feature type="domain" description="SSD" evidence="7">
    <location>
        <begin position="246"/>
        <end position="371"/>
    </location>
</feature>
<proteinExistence type="predicted"/>
<keyword evidence="4 6" id="KW-1133">Transmembrane helix</keyword>
<evidence type="ECO:0000256" key="3">
    <source>
        <dbReference type="ARBA" id="ARBA00022692"/>
    </source>
</evidence>
<protein>
    <submittedName>
        <fullName evidence="8">MMPL family transporter</fullName>
    </submittedName>
</protein>
<dbReference type="InterPro" id="IPR050545">
    <property type="entry name" value="Mycobact_MmpL"/>
</dbReference>
<feature type="transmembrane region" description="Helical" evidence="6">
    <location>
        <begin position="412"/>
        <end position="431"/>
    </location>
</feature>
<keyword evidence="5 6" id="KW-0472">Membrane</keyword>
<accession>A0A9Q4GIG4</accession>
<dbReference type="EMBL" id="RKLV01000013">
    <property type="protein sequence ID" value="MCX2819845.1"/>
    <property type="molecule type" value="Genomic_DNA"/>
</dbReference>
<dbReference type="InterPro" id="IPR001036">
    <property type="entry name" value="Acrflvin-R"/>
</dbReference>
<evidence type="ECO:0000256" key="1">
    <source>
        <dbReference type="ARBA" id="ARBA00004651"/>
    </source>
</evidence>
<feature type="transmembrane region" description="Helical" evidence="6">
    <location>
        <begin position="661"/>
        <end position="682"/>
    </location>
</feature>
<feature type="transmembrane region" description="Helical" evidence="6">
    <location>
        <begin position="246"/>
        <end position="266"/>
    </location>
</feature>